<dbReference type="Gene3D" id="1.10.238.20">
    <property type="entry name" value="Pheromone/general odorant binding protein domain"/>
    <property type="match status" value="1"/>
</dbReference>
<dbReference type="EMBL" id="JAVRBK010000002">
    <property type="protein sequence ID" value="KAK5647214.1"/>
    <property type="molecule type" value="Genomic_DNA"/>
</dbReference>
<organism evidence="2 3">
    <name type="scientific">Pyrocoelia pectoralis</name>
    <dbReference type="NCBI Taxonomy" id="417401"/>
    <lineage>
        <taxon>Eukaryota</taxon>
        <taxon>Metazoa</taxon>
        <taxon>Ecdysozoa</taxon>
        <taxon>Arthropoda</taxon>
        <taxon>Hexapoda</taxon>
        <taxon>Insecta</taxon>
        <taxon>Pterygota</taxon>
        <taxon>Neoptera</taxon>
        <taxon>Endopterygota</taxon>
        <taxon>Coleoptera</taxon>
        <taxon>Polyphaga</taxon>
        <taxon>Elateriformia</taxon>
        <taxon>Elateroidea</taxon>
        <taxon>Lampyridae</taxon>
        <taxon>Lampyrinae</taxon>
        <taxon>Pyrocoelia</taxon>
    </lineage>
</organism>
<dbReference type="InterPro" id="IPR036728">
    <property type="entry name" value="PBP_GOBP_sf"/>
</dbReference>
<accession>A0AAN7VII9</accession>
<comment type="caution">
    <text evidence="2">The sequence shown here is derived from an EMBL/GenBank/DDBJ whole genome shotgun (WGS) entry which is preliminary data.</text>
</comment>
<evidence type="ECO:0000256" key="1">
    <source>
        <dbReference type="SAM" id="SignalP"/>
    </source>
</evidence>
<dbReference type="GO" id="GO:0005549">
    <property type="term" value="F:odorant binding"/>
    <property type="evidence" value="ECO:0007669"/>
    <property type="project" value="InterPro"/>
</dbReference>
<dbReference type="AlphaFoldDB" id="A0AAN7VII9"/>
<name>A0AAN7VII9_9COLE</name>
<protein>
    <submittedName>
        <fullName evidence="2">Uncharacterized protein</fullName>
    </submittedName>
</protein>
<gene>
    <name evidence="2" type="ORF">RI129_002106</name>
</gene>
<feature type="chain" id="PRO_5042832562" evidence="1">
    <location>
        <begin position="24"/>
        <end position="142"/>
    </location>
</feature>
<dbReference type="Proteomes" id="UP001329430">
    <property type="component" value="Chromosome 2"/>
</dbReference>
<evidence type="ECO:0000313" key="3">
    <source>
        <dbReference type="Proteomes" id="UP001329430"/>
    </source>
</evidence>
<keyword evidence="1" id="KW-0732">Signal</keyword>
<dbReference type="Pfam" id="PF01395">
    <property type="entry name" value="PBP_GOBP"/>
    <property type="match status" value="1"/>
</dbReference>
<dbReference type="SMART" id="SM00708">
    <property type="entry name" value="PhBP"/>
    <property type="match status" value="1"/>
</dbReference>
<sequence>MAIIYFICILIGMLSYQIHCCYCRVDLEKIAWWESVIKPYVEKCTSETNVDRVYVEGMQVLEFPNEDKFRCYVKCLYQNIGVLDSKGNINVNEVSKKLTFNHLDQAEFCKMRSLPHSNLCERAYQLLLCIVSFASDSPPSTL</sequence>
<reference evidence="2 3" key="1">
    <citation type="journal article" date="2024" name="Insects">
        <title>An Improved Chromosome-Level Genome Assembly of the Firefly Pyrocoelia pectoralis.</title>
        <authorList>
            <person name="Fu X."/>
            <person name="Meyer-Rochow V.B."/>
            <person name="Ballantyne L."/>
            <person name="Zhu X."/>
        </authorList>
    </citation>
    <scope>NUCLEOTIDE SEQUENCE [LARGE SCALE GENOMIC DNA]</scope>
    <source>
        <strain evidence="2">XCY_ONT2</strain>
    </source>
</reference>
<dbReference type="InterPro" id="IPR006170">
    <property type="entry name" value="PBP/GOBP"/>
</dbReference>
<dbReference type="CDD" id="cd23992">
    <property type="entry name" value="PBP_GOBP"/>
    <property type="match status" value="1"/>
</dbReference>
<dbReference type="SUPFAM" id="SSF47565">
    <property type="entry name" value="Insect pheromone/odorant-binding proteins"/>
    <property type="match status" value="1"/>
</dbReference>
<evidence type="ECO:0000313" key="2">
    <source>
        <dbReference type="EMBL" id="KAK5647214.1"/>
    </source>
</evidence>
<feature type="signal peptide" evidence="1">
    <location>
        <begin position="1"/>
        <end position="23"/>
    </location>
</feature>
<keyword evidence="3" id="KW-1185">Reference proteome</keyword>
<proteinExistence type="predicted"/>